<evidence type="ECO:0000256" key="1">
    <source>
        <dbReference type="SAM" id="MobiDB-lite"/>
    </source>
</evidence>
<dbReference type="Proteomes" id="UP001165653">
    <property type="component" value="Unassembled WGS sequence"/>
</dbReference>
<dbReference type="PROSITE" id="PS50231">
    <property type="entry name" value="RICIN_B_LECTIN"/>
    <property type="match status" value="2"/>
</dbReference>
<dbReference type="SUPFAM" id="SSF50370">
    <property type="entry name" value="Ricin B-like lectins"/>
    <property type="match status" value="2"/>
</dbReference>
<dbReference type="Gene3D" id="2.80.10.50">
    <property type="match status" value="3"/>
</dbReference>
<gene>
    <name evidence="3" type="ORF">OJ996_22955</name>
</gene>
<feature type="domain" description="Ricin B lectin" evidence="2">
    <location>
        <begin position="682"/>
        <end position="819"/>
    </location>
</feature>
<sequence>MKPKESTGPKDRKARSRCTRAGIVLVLLVAGATGTKMWTSPPLPSASTTEPGRETPQLKPSAPASQTARREKQGAAALSFGTAEAEGAAKAAALPERKIMGATWDSDPDPVIRDFAEWTKRYASGSEAERATMTGEGRRLAVARLTAISGQIEADPRRALANALPMAVRDALPEEFAGLMESRVSGTGDAGRVWVLAHQGETAEESPDFAEVDGVRYDAYRYGERAKMSFIDDGSIHGIAVDGRLAVLDSALRELELGERSGADPIDLCRIDETPGAVPVANAEAAAMVQFGERQATACCSAHLGAVESSLALAESQSRQTTNDENWNPSPHAQYASGDSSASGHDGVFGRPPTSHTHGTKSLLIMRAQGGGRNLTSQMLDNSYLTNAATDFHNRMQLASYGKAGISLTFTPVYQLSSWTNRDDWMNQCKALAQAGGYNLANYSTYVVILPDPGQGYAGVAYGNNIIMENNFAAWVFIHEYGHVLGLPHANTWRSSDGNPMSPSRTQQEYNDSSCWMGNNGSVHSTRSFNMNYLNRLGWLPDNTVSTVSRSGTYTIYQNDGAINLNDGRVRGLKVDRPDGETYWLSILGNNVDSVHTAFTNGVTFHTEKSWAGSGTALVDFNNPSYHSGDAPLGVNQEWHDSLSDVTFKTLSVGGTNPNRYATIQISFGPRYAGGHRPLVSGGVYRLVNHYNNQSLSGPAGTGNALPLVMATSNDADTAQRWVAWRNSDGTYSFNRQGSDKWIDVIGNSYANGADLVQHTASGSDAQRFYVRQQPNGNLYLAHKGSNGNSGQVIDMAQGNGDVLQWAWNSGAGQQWKPELVGIVPNANYRLIPNHAQAQAVEVDGANPNNGATVRMWHWNGQTHQQWRVNDAGSGRIVFGSVVHPTKSLDVNIGISTVSVWNTHNGSNQRWLPVRVGGGWMRFNPDYDTTWSMDVQGQSVANGASVTVQPSNGGTNQMWKFGDTFD</sequence>
<feature type="region of interest" description="Disordered" evidence="1">
    <location>
        <begin position="315"/>
        <end position="359"/>
    </location>
</feature>
<feature type="compositionally biased region" description="Low complexity" evidence="1">
    <location>
        <begin position="336"/>
        <end position="346"/>
    </location>
</feature>
<feature type="compositionally biased region" description="Polar residues" evidence="1">
    <location>
        <begin position="315"/>
        <end position="331"/>
    </location>
</feature>
<dbReference type="Pfam" id="PF14200">
    <property type="entry name" value="RicinB_lectin_2"/>
    <property type="match status" value="1"/>
</dbReference>
<dbReference type="Gene3D" id="3.40.390.10">
    <property type="entry name" value="Collagenase (Catalytic Domain)"/>
    <property type="match status" value="1"/>
</dbReference>
<dbReference type="RefSeq" id="WP_264516042.1">
    <property type="nucleotide sequence ID" value="NZ_JAPDDR010000015.1"/>
</dbReference>
<comment type="caution">
    <text evidence="3">The sequence shown here is derived from an EMBL/GenBank/DDBJ whole genome shotgun (WGS) entry which is preliminary data.</text>
</comment>
<dbReference type="InterPro" id="IPR000772">
    <property type="entry name" value="Ricin_B_lectin"/>
</dbReference>
<keyword evidence="4" id="KW-1185">Reference proteome</keyword>
<accession>A0ABT3G9E9</accession>
<protein>
    <submittedName>
        <fullName evidence="3">RICIN domain-containing protein</fullName>
    </submittedName>
</protein>
<evidence type="ECO:0000313" key="4">
    <source>
        <dbReference type="Proteomes" id="UP001165653"/>
    </source>
</evidence>
<reference evidence="3" key="1">
    <citation type="submission" date="2022-10" db="EMBL/GenBank/DDBJ databases">
        <title>Luteolibacter sp. GHJ8, whole genome shotgun sequencing project.</title>
        <authorList>
            <person name="Zhao G."/>
            <person name="Shen L."/>
        </authorList>
    </citation>
    <scope>NUCLEOTIDE SEQUENCE</scope>
    <source>
        <strain evidence="3">GHJ8</strain>
    </source>
</reference>
<feature type="domain" description="Ricin B lectin" evidence="2">
    <location>
        <begin position="827"/>
        <end position="962"/>
    </location>
</feature>
<evidence type="ECO:0000313" key="3">
    <source>
        <dbReference type="EMBL" id="MCW1916465.1"/>
    </source>
</evidence>
<dbReference type="Pfam" id="PF00652">
    <property type="entry name" value="Ricin_B_lectin"/>
    <property type="match status" value="1"/>
</dbReference>
<dbReference type="InterPro" id="IPR035992">
    <property type="entry name" value="Ricin_B-like_lectins"/>
</dbReference>
<dbReference type="CDD" id="cd00161">
    <property type="entry name" value="beta-trefoil_Ricin-like"/>
    <property type="match status" value="3"/>
</dbReference>
<organism evidence="3 4">
    <name type="scientific">Luteolibacter rhizosphaerae</name>
    <dbReference type="NCBI Taxonomy" id="2989719"/>
    <lineage>
        <taxon>Bacteria</taxon>
        <taxon>Pseudomonadati</taxon>
        <taxon>Verrucomicrobiota</taxon>
        <taxon>Verrucomicrobiia</taxon>
        <taxon>Verrucomicrobiales</taxon>
        <taxon>Verrucomicrobiaceae</taxon>
        <taxon>Luteolibacter</taxon>
    </lineage>
</organism>
<evidence type="ECO:0000259" key="2">
    <source>
        <dbReference type="SMART" id="SM00458"/>
    </source>
</evidence>
<dbReference type="SMART" id="SM00458">
    <property type="entry name" value="RICIN"/>
    <property type="match status" value="2"/>
</dbReference>
<name>A0ABT3G9E9_9BACT</name>
<feature type="region of interest" description="Disordered" evidence="1">
    <location>
        <begin position="35"/>
        <end position="74"/>
    </location>
</feature>
<dbReference type="EMBL" id="JAPDDR010000015">
    <property type="protein sequence ID" value="MCW1916465.1"/>
    <property type="molecule type" value="Genomic_DNA"/>
</dbReference>
<dbReference type="InterPro" id="IPR024079">
    <property type="entry name" value="MetalloPept_cat_dom_sf"/>
</dbReference>
<dbReference type="SUPFAM" id="SSF55486">
    <property type="entry name" value="Metalloproteases ('zincins'), catalytic domain"/>
    <property type="match status" value="1"/>
</dbReference>
<proteinExistence type="predicted"/>